<reference evidence="3 4" key="1">
    <citation type="submission" date="2023-01" db="EMBL/GenBank/DDBJ databases">
        <authorList>
            <person name="Kreplak J."/>
        </authorList>
    </citation>
    <scope>NUCLEOTIDE SEQUENCE [LARGE SCALE GENOMIC DNA]</scope>
</reference>
<dbReference type="InterPro" id="IPR007369">
    <property type="entry name" value="Peptidase_A22B_SPP"/>
</dbReference>
<protein>
    <recommendedName>
        <fullName evidence="5">Pentatricopeptide repeat-containing protein</fullName>
    </recommendedName>
</protein>
<dbReference type="InterPro" id="IPR011990">
    <property type="entry name" value="TPR-like_helical_dom_sf"/>
</dbReference>
<dbReference type="GO" id="GO:0033619">
    <property type="term" value="P:membrane protein proteolysis"/>
    <property type="evidence" value="ECO:0007669"/>
    <property type="project" value="TreeGrafter"/>
</dbReference>
<evidence type="ECO:0000313" key="3">
    <source>
        <dbReference type="EMBL" id="CAI8613575.1"/>
    </source>
</evidence>
<dbReference type="GO" id="GO:0005765">
    <property type="term" value="C:lysosomal membrane"/>
    <property type="evidence" value="ECO:0007669"/>
    <property type="project" value="TreeGrafter"/>
</dbReference>
<evidence type="ECO:0000256" key="1">
    <source>
        <dbReference type="ARBA" id="ARBA00022670"/>
    </source>
</evidence>
<dbReference type="Gene3D" id="1.25.40.10">
    <property type="entry name" value="Tetratricopeptide repeat domain"/>
    <property type="match status" value="1"/>
</dbReference>
<dbReference type="AlphaFoldDB" id="A0AAV1AX10"/>
<dbReference type="PANTHER" id="PTHR12174:SF90">
    <property type="entry name" value="SIGNAL PEPTIDE PEPTIDASE-LIKE 3"/>
    <property type="match status" value="1"/>
</dbReference>
<dbReference type="Proteomes" id="UP001157006">
    <property type="component" value="Chromosome 5"/>
</dbReference>
<keyword evidence="1" id="KW-0378">Hydrolase</keyword>
<keyword evidence="1" id="KW-0645">Protease</keyword>
<evidence type="ECO:0000256" key="2">
    <source>
        <dbReference type="ARBA" id="ARBA00022737"/>
    </source>
</evidence>
<dbReference type="PANTHER" id="PTHR12174">
    <property type="entry name" value="SIGNAL PEPTIDE PEPTIDASE"/>
    <property type="match status" value="1"/>
</dbReference>
<keyword evidence="4" id="KW-1185">Reference proteome</keyword>
<dbReference type="EMBL" id="OX451740">
    <property type="protein sequence ID" value="CAI8613575.1"/>
    <property type="molecule type" value="Genomic_DNA"/>
</dbReference>
<keyword evidence="2" id="KW-0677">Repeat</keyword>
<proteinExistence type="predicted"/>
<evidence type="ECO:0008006" key="5">
    <source>
        <dbReference type="Google" id="ProtNLM"/>
    </source>
</evidence>
<dbReference type="InterPro" id="IPR002885">
    <property type="entry name" value="PPR_rpt"/>
</dbReference>
<dbReference type="Pfam" id="PF04258">
    <property type="entry name" value="Peptidase_A22B"/>
    <property type="match status" value="1"/>
</dbReference>
<dbReference type="NCBIfam" id="TIGR00756">
    <property type="entry name" value="PPR"/>
    <property type="match status" value="1"/>
</dbReference>
<dbReference type="GO" id="GO:0030660">
    <property type="term" value="C:Golgi-associated vesicle membrane"/>
    <property type="evidence" value="ECO:0007669"/>
    <property type="project" value="TreeGrafter"/>
</dbReference>
<sequence>MMLNPRYAIPKFSPNPILTSSTLFLYRFFSHLQRHYGRKSSGFHNVDAAVTRFNCLIHALSPPPTCEFDKVLGAIVRMGHYPTAISLFSQFQQLRGISPSIATFSILINCFCHQSHMGFSFSLLGTILKSGYEPNMGICLMITVLQLAQLPNIKVATVLLSSAFAYDIFWVFISPLILHESVMIACGLSPVAEPASGQVGQLPRLRPTMLHHLAMEIFYSHLPTHHTVNRYTPQHHSCLSGFRSINYRLWC</sequence>
<dbReference type="GO" id="GO:0098554">
    <property type="term" value="C:cytoplasmic side of endoplasmic reticulum membrane"/>
    <property type="evidence" value="ECO:0007669"/>
    <property type="project" value="TreeGrafter"/>
</dbReference>
<gene>
    <name evidence="3" type="ORF">VFH_V087200</name>
</gene>
<evidence type="ECO:0000313" key="4">
    <source>
        <dbReference type="Proteomes" id="UP001157006"/>
    </source>
</evidence>
<dbReference type="GO" id="GO:0042500">
    <property type="term" value="F:aspartic endopeptidase activity, intramembrane cleaving"/>
    <property type="evidence" value="ECO:0007669"/>
    <property type="project" value="InterPro"/>
</dbReference>
<accession>A0AAV1AX10</accession>
<name>A0AAV1AX10_VICFA</name>
<organism evidence="3 4">
    <name type="scientific">Vicia faba</name>
    <name type="common">Broad bean</name>
    <name type="synonym">Faba vulgaris</name>
    <dbReference type="NCBI Taxonomy" id="3906"/>
    <lineage>
        <taxon>Eukaryota</taxon>
        <taxon>Viridiplantae</taxon>
        <taxon>Streptophyta</taxon>
        <taxon>Embryophyta</taxon>
        <taxon>Tracheophyta</taxon>
        <taxon>Spermatophyta</taxon>
        <taxon>Magnoliopsida</taxon>
        <taxon>eudicotyledons</taxon>
        <taxon>Gunneridae</taxon>
        <taxon>Pentapetalae</taxon>
        <taxon>rosids</taxon>
        <taxon>fabids</taxon>
        <taxon>Fabales</taxon>
        <taxon>Fabaceae</taxon>
        <taxon>Papilionoideae</taxon>
        <taxon>50 kb inversion clade</taxon>
        <taxon>NPAAA clade</taxon>
        <taxon>Hologalegina</taxon>
        <taxon>IRL clade</taxon>
        <taxon>Fabeae</taxon>
        <taxon>Vicia</taxon>
    </lineage>
</organism>
<dbReference type="GO" id="GO:0098553">
    <property type="term" value="C:lumenal side of endoplasmic reticulum membrane"/>
    <property type="evidence" value="ECO:0007669"/>
    <property type="project" value="TreeGrafter"/>
</dbReference>